<feature type="compositionally biased region" description="Polar residues" evidence="1">
    <location>
        <begin position="1"/>
        <end position="19"/>
    </location>
</feature>
<dbReference type="AlphaFoldDB" id="A0A0D0CLX0"/>
<reference evidence="2 3" key="1">
    <citation type="submission" date="2014-04" db="EMBL/GenBank/DDBJ databases">
        <title>Evolutionary Origins and Diversification of the Mycorrhizal Mutualists.</title>
        <authorList>
            <consortium name="DOE Joint Genome Institute"/>
            <consortium name="Mycorrhizal Genomics Consortium"/>
            <person name="Kohler A."/>
            <person name="Kuo A."/>
            <person name="Nagy L.G."/>
            <person name="Floudas D."/>
            <person name="Copeland A."/>
            <person name="Barry K.W."/>
            <person name="Cichocki N."/>
            <person name="Veneault-Fourrey C."/>
            <person name="LaButti K."/>
            <person name="Lindquist E.A."/>
            <person name="Lipzen A."/>
            <person name="Lundell T."/>
            <person name="Morin E."/>
            <person name="Murat C."/>
            <person name="Riley R."/>
            <person name="Ohm R."/>
            <person name="Sun H."/>
            <person name="Tunlid A."/>
            <person name="Henrissat B."/>
            <person name="Grigoriev I.V."/>
            <person name="Hibbett D.S."/>
            <person name="Martin F."/>
        </authorList>
    </citation>
    <scope>NUCLEOTIDE SEQUENCE [LARGE SCALE GENOMIC DNA]</scope>
    <source>
        <strain evidence="2 3">FD-317 M1</strain>
    </source>
</reference>
<proteinExistence type="predicted"/>
<accession>A0A0D0CLX0</accession>
<feature type="compositionally biased region" description="Polar residues" evidence="1">
    <location>
        <begin position="80"/>
        <end position="90"/>
    </location>
</feature>
<feature type="region of interest" description="Disordered" evidence="1">
    <location>
        <begin position="1"/>
        <end position="90"/>
    </location>
</feature>
<protein>
    <submittedName>
        <fullName evidence="2">Unplaced genomic scaffold GYMLUscaffold_31, whole genome shotgun sequence</fullName>
    </submittedName>
</protein>
<feature type="compositionally biased region" description="Basic and acidic residues" evidence="1">
    <location>
        <begin position="20"/>
        <end position="50"/>
    </location>
</feature>
<organism evidence="2 3">
    <name type="scientific">Collybiopsis luxurians FD-317 M1</name>
    <dbReference type="NCBI Taxonomy" id="944289"/>
    <lineage>
        <taxon>Eukaryota</taxon>
        <taxon>Fungi</taxon>
        <taxon>Dikarya</taxon>
        <taxon>Basidiomycota</taxon>
        <taxon>Agaricomycotina</taxon>
        <taxon>Agaricomycetes</taxon>
        <taxon>Agaricomycetidae</taxon>
        <taxon>Agaricales</taxon>
        <taxon>Marasmiineae</taxon>
        <taxon>Omphalotaceae</taxon>
        <taxon>Collybiopsis</taxon>
        <taxon>Collybiopsis luxurians</taxon>
    </lineage>
</organism>
<evidence type="ECO:0000313" key="3">
    <source>
        <dbReference type="Proteomes" id="UP000053593"/>
    </source>
</evidence>
<feature type="compositionally biased region" description="Basic and acidic residues" evidence="1">
    <location>
        <begin position="58"/>
        <end position="73"/>
    </location>
</feature>
<keyword evidence="3" id="KW-1185">Reference proteome</keyword>
<evidence type="ECO:0000256" key="1">
    <source>
        <dbReference type="SAM" id="MobiDB-lite"/>
    </source>
</evidence>
<evidence type="ECO:0000313" key="2">
    <source>
        <dbReference type="EMBL" id="KIK59582.1"/>
    </source>
</evidence>
<gene>
    <name evidence="2" type="ORF">GYMLUDRAFT_672009</name>
</gene>
<dbReference type="HOGENOM" id="CLU_2441087_0_0_1"/>
<sequence length="90" mass="10134">MSVQEQPHIITTNTDSTSEPLHEAHIAVDMSHDQSPHYADDTSKGKEAAHPIEAQNSKPEHPTKQKKDNEESRLFGIPPYQSSYTGRHLF</sequence>
<dbReference type="Proteomes" id="UP000053593">
    <property type="component" value="Unassembled WGS sequence"/>
</dbReference>
<dbReference type="EMBL" id="KN834779">
    <property type="protein sequence ID" value="KIK59582.1"/>
    <property type="molecule type" value="Genomic_DNA"/>
</dbReference>
<name>A0A0D0CLX0_9AGAR</name>